<comment type="caution">
    <text evidence="1">The sequence shown here is derived from an EMBL/GenBank/DDBJ whole genome shotgun (WGS) entry which is preliminary data.</text>
</comment>
<name>A0A6G1WG51_9HYPH</name>
<proteinExistence type="predicted"/>
<dbReference type="EMBL" id="WISB01000035">
    <property type="protein sequence ID" value="MQW68653.1"/>
    <property type="molecule type" value="Genomic_DNA"/>
</dbReference>
<dbReference type="AlphaFoldDB" id="A0A6G1WG51"/>
<reference evidence="1" key="1">
    <citation type="journal article" date="2013" name="Genome Biol.">
        <title>Comparative genomics of the core and accessory genomes of 48 Sinorhizobium strains comprising five genospecies.</title>
        <authorList>
            <person name="Sugawara M."/>
            <person name="Epstein B."/>
            <person name="Badgley B.D."/>
            <person name="Unno T."/>
            <person name="Xu L."/>
            <person name="Reese J."/>
            <person name="Gyaneshwar P."/>
            <person name="Denny R."/>
            <person name="Mudge J."/>
            <person name="Bharti A.K."/>
            <person name="Farmer A.D."/>
            <person name="May G.D."/>
            <person name="Woodward J.E."/>
            <person name="Medigue C."/>
            <person name="Vallenet D."/>
            <person name="Lajus A."/>
            <person name="Rouy Z."/>
            <person name="Martinez-Vaz B."/>
            <person name="Tiffin P."/>
            <person name="Young N.D."/>
            <person name="Sadowsky M.J."/>
        </authorList>
    </citation>
    <scope>NUCLEOTIDE SEQUENCE</scope>
    <source>
        <strain evidence="1">M1</strain>
    </source>
</reference>
<sequence>MDGEPENPTKTVTAICALLPDDPETAVSVVTVACAAAAITAGLDDEATVDGLRAALVSMRGNGFGDRARKGVH</sequence>
<dbReference type="RefSeq" id="WP_153412477.1">
    <property type="nucleotide sequence ID" value="NZ_WISB01000035.1"/>
</dbReference>
<protein>
    <submittedName>
        <fullName evidence="1">Uncharacterized protein</fullName>
    </submittedName>
</protein>
<gene>
    <name evidence="1" type="ORF">GHJ91_05525</name>
</gene>
<evidence type="ECO:0000313" key="1">
    <source>
        <dbReference type="EMBL" id="MQW68653.1"/>
    </source>
</evidence>
<accession>A0A6G1WG51</accession>
<organism evidence="1">
    <name type="scientific">Sinorhizobium medicae</name>
    <dbReference type="NCBI Taxonomy" id="110321"/>
    <lineage>
        <taxon>Bacteria</taxon>
        <taxon>Pseudomonadati</taxon>
        <taxon>Pseudomonadota</taxon>
        <taxon>Alphaproteobacteria</taxon>
        <taxon>Hyphomicrobiales</taxon>
        <taxon>Rhizobiaceae</taxon>
        <taxon>Sinorhizobium/Ensifer group</taxon>
        <taxon>Sinorhizobium</taxon>
    </lineage>
</organism>